<proteinExistence type="predicted"/>
<organism evidence="1 2">
    <name type="scientific">Paracoccus fontiphilus</name>
    <dbReference type="NCBI Taxonomy" id="1815556"/>
    <lineage>
        <taxon>Bacteria</taxon>
        <taxon>Pseudomonadati</taxon>
        <taxon>Pseudomonadota</taxon>
        <taxon>Alphaproteobacteria</taxon>
        <taxon>Rhodobacterales</taxon>
        <taxon>Paracoccaceae</taxon>
        <taxon>Paracoccus</taxon>
    </lineage>
</organism>
<dbReference type="InterPro" id="IPR016181">
    <property type="entry name" value="Acyl_CoA_acyltransferase"/>
</dbReference>
<dbReference type="Gene3D" id="3.40.630.30">
    <property type="match status" value="1"/>
</dbReference>
<dbReference type="Proteomes" id="UP001595557">
    <property type="component" value="Unassembled WGS sequence"/>
</dbReference>
<dbReference type="RefSeq" id="WP_377707473.1">
    <property type="nucleotide sequence ID" value="NZ_JAFNAW010000070.1"/>
</dbReference>
<dbReference type="SUPFAM" id="SSF55729">
    <property type="entry name" value="Acyl-CoA N-acyltransferases (Nat)"/>
    <property type="match status" value="1"/>
</dbReference>
<dbReference type="EMBL" id="JBHRTE010000101">
    <property type="protein sequence ID" value="MFC3170330.1"/>
    <property type="molecule type" value="Genomic_DNA"/>
</dbReference>
<keyword evidence="2" id="KW-1185">Reference proteome</keyword>
<evidence type="ECO:0000313" key="1">
    <source>
        <dbReference type="EMBL" id="MFC3170330.1"/>
    </source>
</evidence>
<evidence type="ECO:0000313" key="2">
    <source>
        <dbReference type="Proteomes" id="UP001595557"/>
    </source>
</evidence>
<comment type="caution">
    <text evidence="1">The sequence shown here is derived from an EMBL/GenBank/DDBJ whole genome shotgun (WGS) entry which is preliminary data.</text>
</comment>
<name>A0ABV7IMH5_9RHOB</name>
<evidence type="ECO:0008006" key="3">
    <source>
        <dbReference type="Google" id="ProtNLM"/>
    </source>
</evidence>
<gene>
    <name evidence="1" type="ORF">ACFOD7_20065</name>
</gene>
<sequence length="73" mass="7850">MGLGSALLAHAEAIAAAAGHDTVSLIAADTHRDAPRLYTIKGCREVTRLPVVKGNWNVDAREWILFTKPIDAI</sequence>
<reference evidence="2" key="1">
    <citation type="journal article" date="2019" name="Int. J. Syst. Evol. Microbiol.">
        <title>The Global Catalogue of Microorganisms (GCM) 10K type strain sequencing project: providing services to taxonomists for standard genome sequencing and annotation.</title>
        <authorList>
            <consortium name="The Broad Institute Genomics Platform"/>
            <consortium name="The Broad Institute Genome Sequencing Center for Infectious Disease"/>
            <person name="Wu L."/>
            <person name="Ma J."/>
        </authorList>
    </citation>
    <scope>NUCLEOTIDE SEQUENCE [LARGE SCALE GENOMIC DNA]</scope>
    <source>
        <strain evidence="2">KCTC 52239</strain>
    </source>
</reference>
<accession>A0ABV7IMH5</accession>
<protein>
    <recommendedName>
        <fullName evidence="3">N-acetyltransferase domain-containing protein</fullName>
    </recommendedName>
</protein>